<sequence>MRSANRSRSAGGRGLLGLRRRPGRLALAVFRLPLVAYRHNAGPAVGRTFVAFTHLGRVTGQPHQTVAMVLRFDRADHEAVVCAAWGPQTDWYRNLRVRPAVRVQVGGETFAPQQRFLTDDEAFEVAVEFRREHPYRLRFISSVLGWGDLRDDAAVREFTRTHPFVAFRPGPTAPDPPGSVPDS</sequence>
<dbReference type="InterPro" id="IPR012349">
    <property type="entry name" value="Split_barrel_FMN-bd"/>
</dbReference>
<name>A0ABT5T2G8_9PSEU</name>
<dbReference type="Proteomes" id="UP001300763">
    <property type="component" value="Unassembled WGS sequence"/>
</dbReference>
<accession>A0ABT5T2G8</accession>
<comment type="caution">
    <text evidence="1">The sequence shown here is derived from an EMBL/GenBank/DDBJ whole genome shotgun (WGS) entry which is preliminary data.</text>
</comment>
<reference evidence="1 2" key="1">
    <citation type="submission" date="2023-02" db="EMBL/GenBank/DDBJ databases">
        <title>Genome sequencing required for Actinomycetospora new species description.</title>
        <authorList>
            <person name="Saimee Y."/>
            <person name="Duangmal K."/>
        </authorList>
    </citation>
    <scope>NUCLEOTIDE SEQUENCE [LARGE SCALE GENOMIC DNA]</scope>
    <source>
        <strain evidence="1 2">DW7H6</strain>
    </source>
</reference>
<protein>
    <submittedName>
        <fullName evidence="1">Nitroreductase family deazaflavin-dependent oxidoreductase</fullName>
    </submittedName>
</protein>
<evidence type="ECO:0000313" key="1">
    <source>
        <dbReference type="EMBL" id="MDD7968133.1"/>
    </source>
</evidence>
<gene>
    <name evidence="1" type="ORF">PGB27_22535</name>
</gene>
<dbReference type="Pfam" id="PF04075">
    <property type="entry name" value="F420H2_quin_red"/>
    <property type="match status" value="1"/>
</dbReference>
<keyword evidence="2" id="KW-1185">Reference proteome</keyword>
<dbReference type="RefSeq" id="WP_274202661.1">
    <property type="nucleotide sequence ID" value="NZ_JAQZAO010000010.1"/>
</dbReference>
<dbReference type="InterPro" id="IPR004378">
    <property type="entry name" value="F420H2_quin_Rdtase"/>
</dbReference>
<dbReference type="NCBIfam" id="TIGR00026">
    <property type="entry name" value="hi_GC_TIGR00026"/>
    <property type="match status" value="1"/>
</dbReference>
<proteinExistence type="predicted"/>
<organism evidence="1 2">
    <name type="scientific">Actinomycetospora lemnae</name>
    <dbReference type="NCBI Taxonomy" id="3019891"/>
    <lineage>
        <taxon>Bacteria</taxon>
        <taxon>Bacillati</taxon>
        <taxon>Actinomycetota</taxon>
        <taxon>Actinomycetes</taxon>
        <taxon>Pseudonocardiales</taxon>
        <taxon>Pseudonocardiaceae</taxon>
        <taxon>Actinomycetospora</taxon>
    </lineage>
</organism>
<evidence type="ECO:0000313" key="2">
    <source>
        <dbReference type="Proteomes" id="UP001300763"/>
    </source>
</evidence>
<dbReference type="Gene3D" id="2.30.110.10">
    <property type="entry name" value="Electron Transport, Fmn-binding Protein, Chain A"/>
    <property type="match status" value="1"/>
</dbReference>
<dbReference type="EMBL" id="JAQZAO010000010">
    <property type="protein sequence ID" value="MDD7968133.1"/>
    <property type="molecule type" value="Genomic_DNA"/>
</dbReference>